<dbReference type="InterPro" id="IPR021884">
    <property type="entry name" value="Ice-bd_prot"/>
</dbReference>
<comment type="similarity">
    <text evidence="1">Belongs to the ice-binding protein family.</text>
</comment>
<dbReference type="AlphaFoldDB" id="A0A1W6JGJ8"/>
<name>A0A1W6JGJ8_9CHLO</name>
<reference evidence="4" key="1">
    <citation type="journal article" date="2017" name="J. Phycol.">
        <title>Multiple ice-binding proteins of probable prokaryotic origin in an antarctic lake alga, Chlamydomonas sp. ICE-MDV (chlorophyceae).</title>
        <authorList>
            <person name="Raymond J."/>
        </authorList>
    </citation>
    <scope>NUCLEOTIDE SEQUENCE</scope>
</reference>
<evidence type="ECO:0000256" key="3">
    <source>
        <dbReference type="SAM" id="SignalP"/>
    </source>
</evidence>
<organism evidence="4">
    <name type="scientific">Chlamydomonas sp. ICE-MDV</name>
    <dbReference type="NCBI Taxonomy" id="1983280"/>
    <lineage>
        <taxon>Eukaryota</taxon>
        <taxon>Viridiplantae</taxon>
        <taxon>Chlorophyta</taxon>
        <taxon>core chlorophytes</taxon>
        <taxon>Chlorophyceae</taxon>
        <taxon>CS clade</taxon>
        <taxon>Chlamydomonadales</taxon>
        <taxon>Chlamydomonadaceae</taxon>
        <taxon>Chlamydomonas</taxon>
    </lineage>
</organism>
<evidence type="ECO:0000256" key="2">
    <source>
        <dbReference type="ARBA" id="ARBA00022729"/>
    </source>
</evidence>
<feature type="chain" id="PRO_5013071714" evidence="3">
    <location>
        <begin position="20"/>
        <end position="483"/>
    </location>
</feature>
<proteinExistence type="inferred from homology"/>
<evidence type="ECO:0000256" key="1">
    <source>
        <dbReference type="ARBA" id="ARBA00005445"/>
    </source>
</evidence>
<feature type="signal peptide" evidence="3">
    <location>
        <begin position="1"/>
        <end position="19"/>
    </location>
</feature>
<dbReference type="EMBL" id="KY314787">
    <property type="protein sequence ID" value="ARM65346.1"/>
    <property type="molecule type" value="Genomic_DNA"/>
</dbReference>
<protein>
    <submittedName>
        <fullName evidence="4">Ice-binding protein isoform 4</fullName>
    </submittedName>
</protein>
<dbReference type="Pfam" id="PF11999">
    <property type="entry name" value="Ice_binding"/>
    <property type="match status" value="2"/>
</dbReference>
<accession>A0A1W6JGJ8</accession>
<keyword evidence="2 3" id="KW-0732">Signal</keyword>
<sequence>MLWLAPIVLLLVTSSTCNAGIISRKMLEDDFPPAYSTNHVANSATVDLASAEEYTVLAAARITNTGPTTVGGHLGVSPGSEVEGETYISYSVEPTPNKRASTTDAAIAQEDLADAYNDAAGRDENVVNIDVVNIGGMTFTPGLYKSTDALEVSSGTLYLRGNGVYIFQMETTFTMSTGLQIILQDSARASDIFWVVGTSATFEANTVAHGTFMAHQSISVKTGASITGRLLALNAAVTMQSNTVVFPAVSSDVRRRQLDEESYEDRLPYSTVAVSPEPVDLNFASNFTILAYATITNDGFTTVGGHIGVSPGSAITGETQIEYSAEPTPNQRASTEDAANAKADVTTAYNDASGRVDNVVNINVVNIGGLTFTPGLYKSTGALEVSSGTLYLRGNGVFIFQMEETFSVSAGIKMVLEDGAKACNVFWRVGSAALFQVGSQSVGTVMAHTAIDALTGAHIEGRLFSLNAAVNLQANVVEYPTCN</sequence>
<evidence type="ECO:0000313" key="4">
    <source>
        <dbReference type="EMBL" id="ARM65346.1"/>
    </source>
</evidence>